<sequence length="143" mass="15370">MAASAHAQPLAPADCVGTPSAVWLRVTVDEVRSGNGLIALTLYADDRSRFLVKRGSLAVMRVPARPGTTEACIFLPAAGIYAVAIYHDEDGNQKFNRSGLGFPAEGFGFTNNPATLAGLPNFSSVRLRVTQADLHTRIRLRYP</sequence>
<dbReference type="InterPro" id="IPR018673">
    <property type="entry name" value="DUF2141"/>
</dbReference>
<gene>
    <name evidence="1" type="ORF">ACFFF7_10805</name>
</gene>
<keyword evidence="2" id="KW-1185">Reference proteome</keyword>
<dbReference type="Pfam" id="PF09912">
    <property type="entry name" value="DUF2141"/>
    <property type="match status" value="1"/>
</dbReference>
<dbReference type="EMBL" id="JBHLTL010000006">
    <property type="protein sequence ID" value="MFC0589904.1"/>
    <property type="molecule type" value="Genomic_DNA"/>
</dbReference>
<organism evidence="1 2">
    <name type="scientific">Novosphingobium aquiterrae</name>
    <dbReference type="NCBI Taxonomy" id="624388"/>
    <lineage>
        <taxon>Bacteria</taxon>
        <taxon>Pseudomonadati</taxon>
        <taxon>Pseudomonadota</taxon>
        <taxon>Alphaproteobacteria</taxon>
        <taxon>Sphingomonadales</taxon>
        <taxon>Sphingomonadaceae</taxon>
        <taxon>Novosphingobium</taxon>
    </lineage>
</organism>
<protein>
    <submittedName>
        <fullName evidence="1">DUF2141 domain-containing protein</fullName>
    </submittedName>
</protein>
<evidence type="ECO:0000313" key="1">
    <source>
        <dbReference type="EMBL" id="MFC0589904.1"/>
    </source>
</evidence>
<dbReference type="Proteomes" id="UP001589943">
    <property type="component" value="Unassembled WGS sequence"/>
</dbReference>
<proteinExistence type="predicted"/>
<comment type="caution">
    <text evidence="1">The sequence shown here is derived from an EMBL/GenBank/DDBJ whole genome shotgun (WGS) entry which is preliminary data.</text>
</comment>
<evidence type="ECO:0000313" key="2">
    <source>
        <dbReference type="Proteomes" id="UP001589943"/>
    </source>
</evidence>
<accession>A0ABV6PJA1</accession>
<reference evidence="1 2" key="1">
    <citation type="submission" date="2024-09" db="EMBL/GenBank/DDBJ databases">
        <authorList>
            <person name="Sun Q."/>
            <person name="Mori K."/>
        </authorList>
    </citation>
    <scope>NUCLEOTIDE SEQUENCE [LARGE SCALE GENOMIC DNA]</scope>
    <source>
        <strain evidence="1 2">NCAIM B.02537</strain>
    </source>
</reference>
<dbReference type="RefSeq" id="WP_379481362.1">
    <property type="nucleotide sequence ID" value="NZ_JBHLTL010000006.1"/>
</dbReference>
<name>A0ABV6PJA1_9SPHN</name>